<evidence type="ECO:0000313" key="3">
    <source>
        <dbReference type="EMBL" id="EFK97154.1"/>
    </source>
</evidence>
<reference evidence="3" key="1">
    <citation type="submission" date="2010-07" db="EMBL/GenBank/DDBJ databases">
        <authorList>
            <consortium name="CONSOLIDER consortium CSD2007-00005"/>
            <person name="Guazzaroni M.-E."/>
            <person name="Richter M."/>
            <person name="Garcia-Salamanca A."/>
            <person name="Yarza P."/>
            <person name="Ferrer M."/>
        </authorList>
    </citation>
    <scope>NUCLEOTIDE SEQUENCE</scope>
</reference>
<dbReference type="Pfam" id="PF00515">
    <property type="entry name" value="TPR_1"/>
    <property type="match status" value="1"/>
</dbReference>
<keyword evidence="2" id="KW-0802">TPR repeat</keyword>
<dbReference type="SMART" id="SM00028">
    <property type="entry name" value="TPR"/>
    <property type="match status" value="3"/>
</dbReference>
<sequence>MKKTFEVQSAVNQLVNKSEASFNMGDWDGAIAAASAAIALDPKNEVAYSNRAGAYANKGKLKEAIQDCNTAIEINPDFSFVYNNRGYALELSGQLPEAILDYERSCKMANELGCKNYRRVTAPSK</sequence>
<dbReference type="EMBL" id="ADZX01000340">
    <property type="protein sequence ID" value="EFK97154.1"/>
    <property type="molecule type" value="Genomic_DNA"/>
</dbReference>
<protein>
    <submittedName>
        <fullName evidence="3">Uncharacterized protein</fullName>
    </submittedName>
</protein>
<evidence type="ECO:0000256" key="1">
    <source>
        <dbReference type="ARBA" id="ARBA00022737"/>
    </source>
</evidence>
<dbReference type="PANTHER" id="PTHR44858">
    <property type="entry name" value="TETRATRICOPEPTIDE REPEAT PROTEIN 6"/>
    <property type="match status" value="1"/>
</dbReference>
<gene>
    <name evidence="3" type="ORF">LDC_0796</name>
</gene>
<dbReference type="SUPFAM" id="SSF48452">
    <property type="entry name" value="TPR-like"/>
    <property type="match status" value="1"/>
</dbReference>
<evidence type="ECO:0000256" key="2">
    <source>
        <dbReference type="ARBA" id="ARBA00022803"/>
    </source>
</evidence>
<comment type="caution">
    <text evidence="3">The sequence shown here is derived from an EMBL/GenBank/DDBJ whole genome shotgun (WGS) entry which is preliminary data.</text>
</comment>
<dbReference type="InterPro" id="IPR050498">
    <property type="entry name" value="Ycf3"/>
</dbReference>
<name>D9PGZ9_9ZZZZ</name>
<organism evidence="3">
    <name type="scientific">sediment metagenome</name>
    <dbReference type="NCBI Taxonomy" id="749907"/>
    <lineage>
        <taxon>unclassified sequences</taxon>
        <taxon>metagenomes</taxon>
        <taxon>ecological metagenomes</taxon>
    </lineage>
</organism>
<accession>D9PGZ9</accession>
<reference evidence="3" key="2">
    <citation type="journal article" date="2011" name="Microb. Ecol.">
        <title>Taxonomic and Functional Metagenomic Profiling of the Microbial Community in the Anoxic Sediment of a Sub-saline Shallow Lake (Laguna de Carrizo, Central Spain).</title>
        <authorList>
            <person name="Ferrer M."/>
            <person name="Guazzaroni M.E."/>
            <person name="Richter M."/>
            <person name="Garcia-Salamanca A."/>
            <person name="Yarza P."/>
            <person name="Suarez-Suarez A."/>
            <person name="Solano J."/>
            <person name="Alcaide M."/>
            <person name="van Dillewijn P."/>
            <person name="Molina-Henares M.A."/>
            <person name="Lopez-Cortes N."/>
            <person name="Al-Ramahi Y."/>
            <person name="Guerrero C."/>
            <person name="Acosta A."/>
            <person name="de Eugenio L.I."/>
            <person name="Martinez V."/>
            <person name="Marques S."/>
            <person name="Rojo F."/>
            <person name="Santero E."/>
            <person name="Genilloud O."/>
            <person name="Perez-Perez J."/>
            <person name="Rossello-Mora R."/>
            <person name="Ramos J.L."/>
        </authorList>
    </citation>
    <scope>NUCLEOTIDE SEQUENCE</scope>
</reference>
<dbReference type="AlphaFoldDB" id="D9PGZ9"/>
<dbReference type="InterPro" id="IPR011990">
    <property type="entry name" value="TPR-like_helical_dom_sf"/>
</dbReference>
<dbReference type="PROSITE" id="PS50005">
    <property type="entry name" value="TPR"/>
    <property type="match status" value="1"/>
</dbReference>
<keyword evidence="1" id="KW-0677">Repeat</keyword>
<dbReference type="Pfam" id="PF13181">
    <property type="entry name" value="TPR_8"/>
    <property type="match status" value="1"/>
</dbReference>
<dbReference type="InterPro" id="IPR019734">
    <property type="entry name" value="TPR_rpt"/>
</dbReference>
<dbReference type="Gene3D" id="1.25.40.10">
    <property type="entry name" value="Tetratricopeptide repeat domain"/>
    <property type="match status" value="1"/>
</dbReference>
<proteinExistence type="predicted"/>
<dbReference type="PANTHER" id="PTHR44858:SF1">
    <property type="entry name" value="UDP-N-ACETYLGLUCOSAMINE--PEPTIDE N-ACETYLGLUCOSAMINYLTRANSFERASE SPINDLY-RELATED"/>
    <property type="match status" value="1"/>
</dbReference>